<keyword evidence="10 13" id="KW-0560">Oxidoreductase</keyword>
<keyword evidence="13" id="KW-0963">Cytoplasm</keyword>
<evidence type="ECO:0000256" key="6">
    <source>
        <dbReference type="ARBA" id="ARBA00022430"/>
    </source>
</evidence>
<dbReference type="InterPro" id="IPR004429">
    <property type="entry name" value="Isopropylmalate_DH"/>
</dbReference>
<dbReference type="EMBL" id="BSNK01000002">
    <property type="protein sequence ID" value="GLQ24573.1"/>
    <property type="molecule type" value="Genomic_DNA"/>
</dbReference>
<keyword evidence="12 13" id="KW-0100">Branched-chain amino acid biosynthesis</keyword>
<protein>
    <recommendedName>
        <fullName evidence="13">3-isopropylmalate dehydrogenase</fullName>
        <ecNumber evidence="13">1.1.1.85</ecNumber>
    </recommendedName>
    <alternativeName>
        <fullName evidence="13">3-IPM-DH</fullName>
    </alternativeName>
    <alternativeName>
        <fullName evidence="13">Beta-IPM dehydrogenase</fullName>
        <shortName evidence="13">IMDH</shortName>
    </alternativeName>
</protein>
<dbReference type="PANTHER" id="PTHR42979">
    <property type="entry name" value="3-ISOPROPYLMALATE DEHYDROGENASE"/>
    <property type="match status" value="1"/>
</dbReference>
<feature type="binding site" evidence="13">
    <location>
        <position position="107"/>
    </location>
    <ligand>
        <name>substrate</name>
    </ligand>
</feature>
<comment type="cofactor">
    <cofactor evidence="2">
        <name>Mn(2+)</name>
        <dbReference type="ChEBI" id="CHEBI:29035"/>
    </cofactor>
</comment>
<evidence type="ECO:0000256" key="12">
    <source>
        <dbReference type="ARBA" id="ARBA00023304"/>
    </source>
</evidence>
<keyword evidence="9 13" id="KW-0460">Magnesium</keyword>
<feature type="binding site" evidence="13">
    <location>
        <position position="135"/>
    </location>
    <ligand>
        <name>substrate</name>
    </ligand>
</feature>
<name>A0ABQ5VAQ4_9PROT</name>
<evidence type="ECO:0000256" key="9">
    <source>
        <dbReference type="ARBA" id="ARBA00022842"/>
    </source>
</evidence>
<feature type="domain" description="Isopropylmalate dehydrogenase-like" evidence="15">
    <location>
        <begin position="2"/>
        <end position="349"/>
    </location>
</feature>
<feature type="binding site" evidence="13">
    <location>
        <position position="247"/>
    </location>
    <ligand>
        <name>Mg(2+)</name>
        <dbReference type="ChEBI" id="CHEBI:18420"/>
    </ligand>
</feature>
<dbReference type="Gene3D" id="3.40.718.10">
    <property type="entry name" value="Isopropylmalate Dehydrogenase"/>
    <property type="match status" value="1"/>
</dbReference>
<dbReference type="NCBIfam" id="TIGR00169">
    <property type="entry name" value="leuB"/>
    <property type="match status" value="1"/>
</dbReference>
<evidence type="ECO:0000256" key="14">
    <source>
        <dbReference type="RuleBase" id="RU004445"/>
    </source>
</evidence>
<evidence type="ECO:0000313" key="16">
    <source>
        <dbReference type="EMBL" id="GLQ24573.1"/>
    </source>
</evidence>
<evidence type="ECO:0000256" key="11">
    <source>
        <dbReference type="ARBA" id="ARBA00023027"/>
    </source>
</evidence>
<feature type="binding site" evidence="13">
    <location>
        <begin position="76"/>
        <end position="89"/>
    </location>
    <ligand>
        <name>NAD(+)</name>
        <dbReference type="ChEBI" id="CHEBI:57540"/>
    </ligand>
</feature>
<gene>
    <name evidence="13 16" type="primary">leuB</name>
    <name evidence="16" type="ORF">GCM10007853_24470</name>
</gene>
<accession>A0ABQ5VAQ4</accession>
<keyword evidence="13" id="KW-0464">Manganese</keyword>
<comment type="subunit">
    <text evidence="5 13 14">Homodimer.</text>
</comment>
<dbReference type="Proteomes" id="UP001161391">
    <property type="component" value="Unassembled WGS sequence"/>
</dbReference>
<evidence type="ECO:0000256" key="8">
    <source>
        <dbReference type="ARBA" id="ARBA00022723"/>
    </source>
</evidence>
<evidence type="ECO:0000313" key="17">
    <source>
        <dbReference type="Proteomes" id="UP001161391"/>
    </source>
</evidence>
<feature type="binding site" evidence="13">
    <location>
        <position position="219"/>
    </location>
    <ligand>
        <name>Mg(2+)</name>
        <dbReference type="ChEBI" id="CHEBI:18420"/>
    </ligand>
</feature>
<keyword evidence="11 13" id="KW-0520">NAD</keyword>
<keyword evidence="7 13" id="KW-0028">Amino-acid biosynthesis</keyword>
<dbReference type="InterPro" id="IPR019818">
    <property type="entry name" value="IsoCit/isopropylmalate_DH_CS"/>
</dbReference>
<keyword evidence="6 13" id="KW-0432">Leucine biosynthesis</keyword>
<evidence type="ECO:0000256" key="10">
    <source>
        <dbReference type="ARBA" id="ARBA00023002"/>
    </source>
</evidence>
<comment type="function">
    <text evidence="13 14">Catalyzes the oxidation of 3-carboxy-2-hydroxy-4-methylpentanoate (3-isopropylmalate) to 3-carboxy-4-methyl-2-oxopentanoate. The product decarboxylates to 4-methyl-2 oxopentanoate.</text>
</comment>
<evidence type="ECO:0000256" key="4">
    <source>
        <dbReference type="ARBA" id="ARBA00008319"/>
    </source>
</evidence>
<comment type="caution">
    <text evidence="16">The sequence shown here is derived from an EMBL/GenBank/DDBJ whole genome shotgun (WGS) entry which is preliminary data.</text>
</comment>
<comment type="subcellular location">
    <subcellularLocation>
        <location evidence="13">Cytoplasm</location>
    </subcellularLocation>
</comment>
<proteinExistence type="inferred from homology"/>
<evidence type="ECO:0000256" key="2">
    <source>
        <dbReference type="ARBA" id="ARBA00001936"/>
    </source>
</evidence>
<feature type="binding site" evidence="13">
    <location>
        <position position="219"/>
    </location>
    <ligand>
        <name>substrate</name>
    </ligand>
</feature>
<dbReference type="EC" id="1.1.1.85" evidence="13"/>
<dbReference type="SUPFAM" id="SSF53659">
    <property type="entry name" value="Isocitrate/Isopropylmalate dehydrogenase-like"/>
    <property type="match status" value="1"/>
</dbReference>
<feature type="binding site" evidence="13">
    <location>
        <position position="97"/>
    </location>
    <ligand>
        <name>substrate</name>
    </ligand>
</feature>
<dbReference type="HAMAP" id="MF_01033">
    <property type="entry name" value="LeuB_type1"/>
    <property type="match status" value="1"/>
</dbReference>
<comment type="similarity">
    <text evidence="4 13">Belongs to the isocitrate and isopropylmalate dehydrogenases family. LeuB type 1 subfamily.</text>
</comment>
<organism evidence="16 17">
    <name type="scientific">Algimonas ampicilliniresistens</name>
    <dbReference type="NCBI Taxonomy" id="1298735"/>
    <lineage>
        <taxon>Bacteria</taxon>
        <taxon>Pseudomonadati</taxon>
        <taxon>Pseudomonadota</taxon>
        <taxon>Alphaproteobacteria</taxon>
        <taxon>Maricaulales</taxon>
        <taxon>Robiginitomaculaceae</taxon>
        <taxon>Algimonas</taxon>
    </lineage>
</organism>
<comment type="cofactor">
    <cofactor evidence="13 14">
        <name>Mg(2+)</name>
        <dbReference type="ChEBI" id="CHEBI:18420"/>
    </cofactor>
    <cofactor evidence="13 14">
        <name>Mn(2+)</name>
        <dbReference type="ChEBI" id="CHEBI:29035"/>
    </cofactor>
    <text evidence="13 14">Binds 1 Mg(2+) or Mn(2+) ion per subunit.</text>
</comment>
<comment type="pathway">
    <text evidence="3 13 14">Amino-acid biosynthesis; L-leucine biosynthesis; L-leucine from 3-methyl-2-oxobutanoate: step 3/4.</text>
</comment>
<evidence type="ECO:0000256" key="13">
    <source>
        <dbReference type="HAMAP-Rule" id="MF_01033"/>
    </source>
</evidence>
<comment type="catalytic activity">
    <reaction evidence="1 13 14">
        <text>(2R,3S)-3-isopropylmalate + NAD(+) = 4-methyl-2-oxopentanoate + CO2 + NADH</text>
        <dbReference type="Rhea" id="RHEA:32271"/>
        <dbReference type="ChEBI" id="CHEBI:16526"/>
        <dbReference type="ChEBI" id="CHEBI:17865"/>
        <dbReference type="ChEBI" id="CHEBI:35121"/>
        <dbReference type="ChEBI" id="CHEBI:57540"/>
        <dbReference type="ChEBI" id="CHEBI:57945"/>
        <dbReference type="EC" id="1.1.1.85"/>
    </reaction>
</comment>
<evidence type="ECO:0000256" key="5">
    <source>
        <dbReference type="ARBA" id="ARBA00011738"/>
    </source>
</evidence>
<dbReference type="InterPro" id="IPR024084">
    <property type="entry name" value="IsoPropMal-DH-like_dom"/>
</dbReference>
<keyword evidence="17" id="KW-1185">Reference proteome</keyword>
<reference evidence="16" key="2">
    <citation type="submission" date="2023-01" db="EMBL/GenBank/DDBJ databases">
        <title>Draft genome sequence of Algimonas ampicilliniresistens strain NBRC 108219.</title>
        <authorList>
            <person name="Sun Q."/>
            <person name="Mori K."/>
        </authorList>
    </citation>
    <scope>NUCLEOTIDE SEQUENCE</scope>
    <source>
        <strain evidence="16">NBRC 108219</strain>
    </source>
</reference>
<evidence type="ECO:0000256" key="1">
    <source>
        <dbReference type="ARBA" id="ARBA00000624"/>
    </source>
</evidence>
<dbReference type="Pfam" id="PF00180">
    <property type="entry name" value="Iso_dh"/>
    <property type="match status" value="1"/>
</dbReference>
<evidence type="ECO:0000256" key="3">
    <source>
        <dbReference type="ARBA" id="ARBA00004762"/>
    </source>
</evidence>
<feature type="site" description="Important for catalysis" evidence="13">
    <location>
        <position position="187"/>
    </location>
</feature>
<feature type="site" description="Important for catalysis" evidence="13">
    <location>
        <position position="142"/>
    </location>
</feature>
<keyword evidence="8 13" id="KW-0479">Metal-binding</keyword>
<feature type="binding site" evidence="13">
    <location>
        <begin position="282"/>
        <end position="294"/>
    </location>
    <ligand>
        <name>NAD(+)</name>
        <dbReference type="ChEBI" id="CHEBI:57540"/>
    </ligand>
</feature>
<dbReference type="SMART" id="SM01329">
    <property type="entry name" value="Iso_dh"/>
    <property type="match status" value="1"/>
</dbReference>
<sequence length="357" mass="38652">MNIQFTYLPGDGIGPEVGAAAMAVLQATTQRFGHTLEAEHHLVGGAAIDAGEKPLPETSFESCQRTGAVLLGAVGGPKWDHLKGADRPELGALLPLRKRLNLYANIRPCKPYEALLDRAPLKRDRLEGTDFVVMRELTGGIYFGKKGRDAEGAYDECRYSESEVERIAIKAFDLAMTRRKKVTSVDKSNVLETSRLWRETVERVASRYPQVELEHLLVDAMTMHMLTRPTAFDVVLTENMFGDILTDEASVLCGSMGVIPSASLSDAREDQRVVGMFEPIHGSAPDIAGQGKANPLAMILSAAWMLRLSFGLNPEAAAIETAVEQALASGDVTGDLGGTLSTDQVGSQIADRVRRAT</sequence>
<dbReference type="PROSITE" id="PS00470">
    <property type="entry name" value="IDH_IMDH"/>
    <property type="match status" value="1"/>
</dbReference>
<dbReference type="RefSeq" id="WP_284391143.1">
    <property type="nucleotide sequence ID" value="NZ_BSNK01000002.1"/>
</dbReference>
<feature type="binding site" evidence="13">
    <location>
        <position position="243"/>
    </location>
    <ligand>
        <name>Mg(2+)</name>
        <dbReference type="ChEBI" id="CHEBI:18420"/>
    </ligand>
</feature>
<reference evidence="16" key="1">
    <citation type="journal article" date="2014" name="Int. J. Syst. Evol. Microbiol.">
        <title>Complete genome of a new Firmicutes species belonging to the dominant human colonic microbiota ('Ruminococcus bicirculans') reveals two chromosomes and a selective capacity to utilize plant glucans.</title>
        <authorList>
            <consortium name="NISC Comparative Sequencing Program"/>
            <person name="Wegmann U."/>
            <person name="Louis P."/>
            <person name="Goesmann A."/>
            <person name="Henrissat B."/>
            <person name="Duncan S.H."/>
            <person name="Flint H.J."/>
        </authorList>
    </citation>
    <scope>NUCLEOTIDE SEQUENCE</scope>
    <source>
        <strain evidence="16">NBRC 108219</strain>
    </source>
</reference>
<evidence type="ECO:0000256" key="7">
    <source>
        <dbReference type="ARBA" id="ARBA00022605"/>
    </source>
</evidence>
<evidence type="ECO:0000259" key="15">
    <source>
        <dbReference type="SMART" id="SM01329"/>
    </source>
</evidence>
<dbReference type="PANTHER" id="PTHR42979:SF1">
    <property type="entry name" value="3-ISOPROPYLMALATE DEHYDROGENASE"/>
    <property type="match status" value="1"/>
</dbReference>